<proteinExistence type="predicted"/>
<reference evidence="1" key="1">
    <citation type="submission" date="2016-10" db="EMBL/GenBank/DDBJ databases">
        <authorList>
            <person name="Benchimol M."/>
            <person name="Almeida L.G."/>
            <person name="Vasconcelos A.T."/>
            <person name="Perreira-Neves A."/>
            <person name="Rosa I.A."/>
            <person name="Tasca T."/>
            <person name="Bogo M.R."/>
            <person name="de Souza W."/>
        </authorList>
    </citation>
    <scope>NUCLEOTIDE SEQUENCE [LARGE SCALE GENOMIC DNA]</scope>
    <source>
        <strain evidence="1">K</strain>
    </source>
</reference>
<evidence type="ECO:0000313" key="1">
    <source>
        <dbReference type="EMBL" id="OHS93259.1"/>
    </source>
</evidence>
<dbReference type="RefSeq" id="XP_068346396.1">
    <property type="nucleotide sequence ID" value="XM_068513204.1"/>
</dbReference>
<dbReference type="GeneID" id="94847908"/>
<gene>
    <name evidence="1" type="ORF">TRFO_40433</name>
</gene>
<organism evidence="1 2">
    <name type="scientific">Tritrichomonas foetus</name>
    <dbReference type="NCBI Taxonomy" id="1144522"/>
    <lineage>
        <taxon>Eukaryota</taxon>
        <taxon>Metamonada</taxon>
        <taxon>Parabasalia</taxon>
        <taxon>Tritrichomonadida</taxon>
        <taxon>Tritrichomonadidae</taxon>
        <taxon>Tritrichomonas</taxon>
    </lineage>
</organism>
<keyword evidence="2" id="KW-1185">Reference proteome</keyword>
<dbReference type="EMBL" id="MLAK01001417">
    <property type="protein sequence ID" value="OHS93259.1"/>
    <property type="molecule type" value="Genomic_DNA"/>
</dbReference>
<dbReference type="AlphaFoldDB" id="A0A1J4J6G2"/>
<comment type="caution">
    <text evidence="1">The sequence shown here is derived from an EMBL/GenBank/DDBJ whole genome shotgun (WGS) entry which is preliminary data.</text>
</comment>
<dbReference type="VEuPathDB" id="TrichDB:TRFO_40433"/>
<sequence>MQTPEECCKIALETLEMMNKFRRNLPGNLHFPPRLKPPNINAKTLRDDPVKPKAQLFIPRTERDNDPTLPHSHLTFQFMDFESNSEKSDKKGVRVHVDTHNLIRRAESTYIEDDEDWLSLSHRADLMKKPIAKASAPPPDPRDASYFVRQDRETLRQLREKFGLKYYPETRYQLSGKNPLFFDP</sequence>
<accession>A0A1J4J6G2</accession>
<protein>
    <submittedName>
        <fullName evidence="1">Uncharacterized protein</fullName>
    </submittedName>
</protein>
<evidence type="ECO:0000313" key="2">
    <source>
        <dbReference type="Proteomes" id="UP000179807"/>
    </source>
</evidence>
<name>A0A1J4J6G2_9EUKA</name>
<dbReference type="Proteomes" id="UP000179807">
    <property type="component" value="Unassembled WGS sequence"/>
</dbReference>